<accession>A0A059CX03</accession>
<sequence length="81" mass="9283">MGNCLCLKQHNPEKEQESISWCFDYFILHRWSRYNSSLNTNPLKQAHMLLDGLVPAMQAYTATDRLAVARDTIKLNKTGLA</sequence>
<dbReference type="AlphaFoldDB" id="A0A059CX03"/>
<reference evidence="1" key="1">
    <citation type="submission" date="2013-07" db="EMBL/GenBank/DDBJ databases">
        <title>The genome of Eucalyptus grandis.</title>
        <authorList>
            <person name="Schmutz J."/>
            <person name="Hayes R."/>
            <person name="Myburg A."/>
            <person name="Tuskan G."/>
            <person name="Grattapaglia D."/>
            <person name="Rokhsar D.S."/>
        </authorList>
    </citation>
    <scope>NUCLEOTIDE SEQUENCE</scope>
    <source>
        <tissue evidence="1">Leaf extractions</tissue>
    </source>
</reference>
<protein>
    <submittedName>
        <fullName evidence="1">Uncharacterized protein</fullName>
    </submittedName>
</protein>
<proteinExistence type="predicted"/>
<organism evidence="1">
    <name type="scientific">Eucalyptus grandis</name>
    <name type="common">Flooded gum</name>
    <dbReference type="NCBI Taxonomy" id="71139"/>
    <lineage>
        <taxon>Eukaryota</taxon>
        <taxon>Viridiplantae</taxon>
        <taxon>Streptophyta</taxon>
        <taxon>Embryophyta</taxon>
        <taxon>Tracheophyta</taxon>
        <taxon>Spermatophyta</taxon>
        <taxon>Magnoliopsida</taxon>
        <taxon>eudicotyledons</taxon>
        <taxon>Gunneridae</taxon>
        <taxon>Pentapetalae</taxon>
        <taxon>rosids</taxon>
        <taxon>malvids</taxon>
        <taxon>Myrtales</taxon>
        <taxon>Myrtaceae</taxon>
        <taxon>Myrtoideae</taxon>
        <taxon>Eucalypteae</taxon>
        <taxon>Eucalyptus</taxon>
    </lineage>
</organism>
<dbReference type="Gramene" id="KCW82983">
    <property type="protein sequence ID" value="KCW82983"/>
    <property type="gene ID" value="EUGRSUZ_C04374"/>
</dbReference>
<name>A0A059CX03_EUCGR</name>
<dbReference type="EMBL" id="KK198755">
    <property type="protein sequence ID" value="KCW82983.1"/>
    <property type="molecule type" value="Genomic_DNA"/>
</dbReference>
<dbReference type="InParanoid" id="A0A059CX03"/>
<evidence type="ECO:0000313" key="1">
    <source>
        <dbReference type="EMBL" id="KCW82983.1"/>
    </source>
</evidence>
<gene>
    <name evidence="1" type="ORF">EUGRSUZ_C04374</name>
</gene>